<proteinExistence type="predicted"/>
<organism evidence="1 2">
    <name type="scientific">Penicillium cosmopolitanum</name>
    <dbReference type="NCBI Taxonomy" id="1131564"/>
    <lineage>
        <taxon>Eukaryota</taxon>
        <taxon>Fungi</taxon>
        <taxon>Dikarya</taxon>
        <taxon>Ascomycota</taxon>
        <taxon>Pezizomycotina</taxon>
        <taxon>Eurotiomycetes</taxon>
        <taxon>Eurotiomycetidae</taxon>
        <taxon>Eurotiales</taxon>
        <taxon>Aspergillaceae</taxon>
        <taxon>Penicillium</taxon>
    </lineage>
</organism>
<reference evidence="1" key="2">
    <citation type="journal article" date="2023" name="IMA Fungus">
        <title>Comparative genomic study of the Penicillium genus elucidates a diverse pangenome and 15 lateral gene transfer events.</title>
        <authorList>
            <person name="Petersen C."/>
            <person name="Sorensen T."/>
            <person name="Nielsen M.R."/>
            <person name="Sondergaard T.E."/>
            <person name="Sorensen J.L."/>
            <person name="Fitzpatrick D.A."/>
            <person name="Frisvad J.C."/>
            <person name="Nielsen K.L."/>
        </authorList>
    </citation>
    <scope>NUCLEOTIDE SEQUENCE</scope>
    <source>
        <strain evidence="1">IBT 29677</strain>
    </source>
</reference>
<evidence type="ECO:0000313" key="1">
    <source>
        <dbReference type="EMBL" id="KAJ5386104.1"/>
    </source>
</evidence>
<reference evidence="1" key="1">
    <citation type="submission" date="2022-12" db="EMBL/GenBank/DDBJ databases">
        <authorList>
            <person name="Petersen C."/>
        </authorList>
    </citation>
    <scope>NUCLEOTIDE SEQUENCE</scope>
    <source>
        <strain evidence="1">IBT 29677</strain>
    </source>
</reference>
<keyword evidence="2" id="KW-1185">Reference proteome</keyword>
<gene>
    <name evidence="1" type="ORF">N7509_008645</name>
</gene>
<name>A0A9X0B2V2_9EURO</name>
<dbReference type="RefSeq" id="XP_056483902.1">
    <property type="nucleotide sequence ID" value="XM_056633282.1"/>
</dbReference>
<dbReference type="EMBL" id="JAPZBU010000009">
    <property type="protein sequence ID" value="KAJ5386104.1"/>
    <property type="molecule type" value="Genomic_DNA"/>
</dbReference>
<dbReference type="AlphaFoldDB" id="A0A9X0B2V2"/>
<comment type="caution">
    <text evidence="1">The sequence shown here is derived from an EMBL/GenBank/DDBJ whole genome shotgun (WGS) entry which is preliminary data.</text>
</comment>
<dbReference type="GeneID" id="81372262"/>
<evidence type="ECO:0000313" key="2">
    <source>
        <dbReference type="Proteomes" id="UP001147747"/>
    </source>
</evidence>
<protein>
    <submittedName>
        <fullName evidence="1">Uncharacterized protein</fullName>
    </submittedName>
</protein>
<dbReference type="Proteomes" id="UP001147747">
    <property type="component" value="Unassembled WGS sequence"/>
</dbReference>
<sequence length="64" mass="6821">MEGMIQVIDKPCSRYLALLGHQAVRLAVAPCICTYRYPTAGLGLGPSQPPAVVLDFHANQHGSS</sequence>
<accession>A0A9X0B2V2</accession>